<evidence type="ECO:0000256" key="2">
    <source>
        <dbReference type="ARBA" id="ARBA00005811"/>
    </source>
</evidence>
<evidence type="ECO:0000256" key="1">
    <source>
        <dbReference type="ARBA" id="ARBA00004162"/>
    </source>
</evidence>
<proteinExistence type="inferred from homology"/>
<dbReference type="PANTHER" id="PTHR30558">
    <property type="entry name" value="EXBD MEMBRANE COMPONENT OF PMF-DRIVEN MACROMOLECULE IMPORT SYSTEM"/>
    <property type="match status" value="1"/>
</dbReference>
<comment type="caution">
    <text evidence="9">The sequence shown here is derived from an EMBL/GenBank/DDBJ whole genome shotgun (WGS) entry which is preliminary data.</text>
</comment>
<evidence type="ECO:0000256" key="4">
    <source>
        <dbReference type="ARBA" id="ARBA00022692"/>
    </source>
</evidence>
<accession>A0ABP7NMV8</accession>
<dbReference type="Pfam" id="PF02472">
    <property type="entry name" value="ExbD"/>
    <property type="match status" value="1"/>
</dbReference>
<feature type="transmembrane region" description="Helical" evidence="8">
    <location>
        <begin position="14"/>
        <end position="32"/>
    </location>
</feature>
<keyword evidence="3" id="KW-1003">Cell membrane</keyword>
<sequence>MNSSILPLRARKRISLTALIDVVFILLMFFMLTSTFTKWSAVPLKAATTGGESVSAVEPQMLIMHDPDSFSIRGTDSQARLALSELLPRLDATQSLILVPVSEIEVNALVRALELLKEAGHESVQLGQLAK</sequence>
<evidence type="ECO:0000313" key="10">
    <source>
        <dbReference type="Proteomes" id="UP001501337"/>
    </source>
</evidence>
<dbReference type="RefSeq" id="WP_344803331.1">
    <property type="nucleotide sequence ID" value="NZ_BAABBO010000001.1"/>
</dbReference>
<dbReference type="InterPro" id="IPR003400">
    <property type="entry name" value="ExbD"/>
</dbReference>
<comment type="subcellular location">
    <subcellularLocation>
        <location evidence="1">Cell membrane</location>
        <topology evidence="1">Single-pass membrane protein</topology>
    </subcellularLocation>
    <subcellularLocation>
        <location evidence="7">Cell membrane</location>
        <topology evidence="7">Single-pass type II membrane protein</topology>
    </subcellularLocation>
</comment>
<reference evidence="10" key="1">
    <citation type="journal article" date="2019" name="Int. J. Syst. Evol. Microbiol.">
        <title>The Global Catalogue of Microorganisms (GCM) 10K type strain sequencing project: providing services to taxonomists for standard genome sequencing and annotation.</title>
        <authorList>
            <consortium name="The Broad Institute Genomics Platform"/>
            <consortium name="The Broad Institute Genome Sequencing Center for Infectious Disease"/>
            <person name="Wu L."/>
            <person name="Ma J."/>
        </authorList>
    </citation>
    <scope>NUCLEOTIDE SEQUENCE [LARGE SCALE GENOMIC DNA]</scope>
    <source>
        <strain evidence="10">JCM 17555</strain>
    </source>
</reference>
<evidence type="ECO:0000313" key="9">
    <source>
        <dbReference type="EMBL" id="GAA3950593.1"/>
    </source>
</evidence>
<keyword evidence="10" id="KW-1185">Reference proteome</keyword>
<evidence type="ECO:0000256" key="5">
    <source>
        <dbReference type="ARBA" id="ARBA00022989"/>
    </source>
</evidence>
<evidence type="ECO:0008006" key="11">
    <source>
        <dbReference type="Google" id="ProtNLM"/>
    </source>
</evidence>
<keyword evidence="4 7" id="KW-0812">Transmembrane</keyword>
<dbReference type="Proteomes" id="UP001501337">
    <property type="component" value="Unassembled WGS sequence"/>
</dbReference>
<organism evidence="9 10">
    <name type="scientific">Allohahella marinimesophila</name>
    <dbReference type="NCBI Taxonomy" id="1054972"/>
    <lineage>
        <taxon>Bacteria</taxon>
        <taxon>Pseudomonadati</taxon>
        <taxon>Pseudomonadota</taxon>
        <taxon>Gammaproteobacteria</taxon>
        <taxon>Oceanospirillales</taxon>
        <taxon>Hahellaceae</taxon>
        <taxon>Allohahella</taxon>
    </lineage>
</organism>
<dbReference type="EMBL" id="BAABBO010000001">
    <property type="protein sequence ID" value="GAA3950593.1"/>
    <property type="molecule type" value="Genomic_DNA"/>
</dbReference>
<keyword evidence="7" id="KW-0653">Protein transport</keyword>
<comment type="similarity">
    <text evidence="2 7">Belongs to the ExbD/TolR family.</text>
</comment>
<protein>
    <recommendedName>
        <fullName evidence="11">Outer membrane transport energization protein ExbD</fullName>
    </recommendedName>
</protein>
<keyword evidence="6 8" id="KW-0472">Membrane</keyword>
<keyword evidence="7" id="KW-0813">Transport</keyword>
<evidence type="ECO:0000256" key="8">
    <source>
        <dbReference type="SAM" id="Phobius"/>
    </source>
</evidence>
<evidence type="ECO:0000256" key="6">
    <source>
        <dbReference type="ARBA" id="ARBA00023136"/>
    </source>
</evidence>
<evidence type="ECO:0000256" key="3">
    <source>
        <dbReference type="ARBA" id="ARBA00022475"/>
    </source>
</evidence>
<keyword evidence="5 8" id="KW-1133">Transmembrane helix</keyword>
<evidence type="ECO:0000256" key="7">
    <source>
        <dbReference type="RuleBase" id="RU003879"/>
    </source>
</evidence>
<name>A0ABP7NMV8_9GAMM</name>
<gene>
    <name evidence="9" type="ORF">GCM10022278_07130</name>
</gene>